<reference evidence="2 3" key="1">
    <citation type="submission" date="2017-05" db="EMBL/GenBank/DDBJ databases">
        <title>The complete genome sequence of Deinococcus ficus isolated from the rhizosphere of the Ficus religiosa L. in Taiwan.</title>
        <authorList>
            <person name="Wu K.-M."/>
            <person name="Liao T.-L."/>
            <person name="Liu Y.-M."/>
            <person name="Young C.-C."/>
            <person name="Tsai S.-F."/>
        </authorList>
    </citation>
    <scope>NUCLEOTIDE SEQUENCE [LARGE SCALE GENOMIC DNA]</scope>
    <source>
        <strain evidence="2 3">CC-FR2-10</strain>
        <plasmid evidence="3">pdfi2</plasmid>
    </source>
</reference>
<dbReference type="STRING" id="317577.GCA_000419625_03336"/>
<feature type="transmembrane region" description="Helical" evidence="1">
    <location>
        <begin position="111"/>
        <end position="128"/>
    </location>
</feature>
<dbReference type="RefSeq" id="WP_051307527.1">
    <property type="nucleotide sequence ID" value="NZ_CP021083.1"/>
</dbReference>
<geneLocation type="plasmid" evidence="3">
    <name>pdfi2</name>
</geneLocation>
<keyword evidence="1" id="KW-1133">Transmembrane helix</keyword>
<proteinExistence type="predicted"/>
<evidence type="ECO:0000313" key="3">
    <source>
        <dbReference type="Proteomes" id="UP000259030"/>
    </source>
</evidence>
<keyword evidence="3" id="KW-1185">Reference proteome</keyword>
<organism evidence="2 3">
    <name type="scientific">Deinococcus ficus</name>
    <dbReference type="NCBI Taxonomy" id="317577"/>
    <lineage>
        <taxon>Bacteria</taxon>
        <taxon>Thermotogati</taxon>
        <taxon>Deinococcota</taxon>
        <taxon>Deinococci</taxon>
        <taxon>Deinococcales</taxon>
        <taxon>Deinococcaceae</taxon>
        <taxon>Deinococcus</taxon>
    </lineage>
</organism>
<dbReference type="KEGG" id="dfc:DFI_18060"/>
<protein>
    <submittedName>
        <fullName evidence="2">Uncharacterized protein</fullName>
    </submittedName>
</protein>
<evidence type="ECO:0000256" key="1">
    <source>
        <dbReference type="SAM" id="Phobius"/>
    </source>
</evidence>
<feature type="transmembrane region" description="Helical" evidence="1">
    <location>
        <begin position="151"/>
        <end position="175"/>
    </location>
</feature>
<evidence type="ECO:0000313" key="2">
    <source>
        <dbReference type="EMBL" id="ASN83078.1"/>
    </source>
</evidence>
<feature type="transmembrane region" description="Helical" evidence="1">
    <location>
        <begin position="227"/>
        <end position="244"/>
    </location>
</feature>
<name>A0A221T2E6_9DEIO</name>
<feature type="transmembrane region" description="Helical" evidence="1">
    <location>
        <begin position="84"/>
        <end position="104"/>
    </location>
</feature>
<dbReference type="EMBL" id="CP021083">
    <property type="protein sequence ID" value="ASN83078.1"/>
    <property type="molecule type" value="Genomic_DNA"/>
</dbReference>
<accession>A0A221T2E6</accession>
<keyword evidence="2" id="KW-0614">Plasmid</keyword>
<dbReference type="Proteomes" id="UP000259030">
    <property type="component" value="Plasmid pDFI2"/>
</dbReference>
<feature type="transmembrane region" description="Helical" evidence="1">
    <location>
        <begin position="187"/>
        <end position="207"/>
    </location>
</feature>
<sequence>MKNTYLTGGLVKRAPLPPHQVTAGQHVRVAFNERRLVRVLAVTAAVLVVVGFWSIYSVRFLPDFFAREMVWSLTYLNGETNLPALFSTLNLLLTAAILGMIAVVKRNVHDPFARTWTGLALLAAYLGVDEGASLHEKLIEPVQKLIRLDGIFHYAWVVPYGLLALTVLVVCLRFLRHLPPGIRNAMILSGALYVTGAFGLELVEGYVQTHMGRDSFWMEILIACEEALEMAGVILLIGTLLRYIRLYLPGMEVRLGVQDSSGPRPG</sequence>
<dbReference type="AlphaFoldDB" id="A0A221T2E6"/>
<keyword evidence="1" id="KW-0812">Transmembrane</keyword>
<gene>
    <name evidence="2" type="ORF">DFI_18060</name>
</gene>
<feature type="transmembrane region" description="Helical" evidence="1">
    <location>
        <begin position="36"/>
        <end position="56"/>
    </location>
</feature>
<keyword evidence="1" id="KW-0472">Membrane</keyword>